<protein>
    <recommendedName>
        <fullName evidence="8">DoxX family protein</fullName>
    </recommendedName>
</protein>
<accession>A0A8J4DEQ4</accession>
<dbReference type="InterPro" id="IPR032808">
    <property type="entry name" value="DoxX"/>
</dbReference>
<dbReference type="RefSeq" id="WP_203949323.1">
    <property type="nucleotide sequence ID" value="NZ_BOOR01000081.1"/>
</dbReference>
<dbReference type="Pfam" id="PF13564">
    <property type="entry name" value="DoxX_2"/>
    <property type="match status" value="1"/>
</dbReference>
<keyword evidence="7" id="KW-1185">Reference proteome</keyword>
<sequence length="124" mass="12878">MNVFLWILAGVLAAVFLASGAMKLIRTKEQLAGSGQGWVEQFPAGTIKLIGILELAAAIGLILPPLLDIVPVLAPIAAVGLIVLMAGGAITHARRGEVPNVVVNVVLAVLAAVVAWERFGPYSF</sequence>
<dbReference type="GO" id="GO:0016020">
    <property type="term" value="C:membrane"/>
    <property type="evidence" value="ECO:0007669"/>
    <property type="project" value="UniProtKB-SubCell"/>
</dbReference>
<evidence type="ECO:0000256" key="1">
    <source>
        <dbReference type="ARBA" id="ARBA00004141"/>
    </source>
</evidence>
<evidence type="ECO:0000256" key="4">
    <source>
        <dbReference type="ARBA" id="ARBA00023136"/>
    </source>
</evidence>
<keyword evidence="2 5" id="KW-0812">Transmembrane</keyword>
<keyword evidence="3 5" id="KW-1133">Transmembrane helix</keyword>
<keyword evidence="4 5" id="KW-0472">Membrane</keyword>
<proteinExistence type="predicted"/>
<feature type="transmembrane region" description="Helical" evidence="5">
    <location>
        <begin position="6"/>
        <end position="25"/>
    </location>
</feature>
<feature type="transmembrane region" description="Helical" evidence="5">
    <location>
        <begin position="46"/>
        <end position="63"/>
    </location>
</feature>
<organism evidence="6 7">
    <name type="scientific">Planotetraspora thailandica</name>
    <dbReference type="NCBI Taxonomy" id="487172"/>
    <lineage>
        <taxon>Bacteria</taxon>
        <taxon>Bacillati</taxon>
        <taxon>Actinomycetota</taxon>
        <taxon>Actinomycetes</taxon>
        <taxon>Streptosporangiales</taxon>
        <taxon>Streptosporangiaceae</taxon>
        <taxon>Planotetraspora</taxon>
    </lineage>
</organism>
<dbReference type="EMBL" id="BOOR01000081">
    <property type="protein sequence ID" value="GII59263.1"/>
    <property type="molecule type" value="Genomic_DNA"/>
</dbReference>
<feature type="transmembrane region" description="Helical" evidence="5">
    <location>
        <begin position="69"/>
        <end position="91"/>
    </location>
</feature>
<comment type="caution">
    <text evidence="6">The sequence shown here is derived from an EMBL/GenBank/DDBJ whole genome shotgun (WGS) entry which is preliminary data.</text>
</comment>
<name>A0A8J4DEQ4_9ACTN</name>
<evidence type="ECO:0000256" key="3">
    <source>
        <dbReference type="ARBA" id="ARBA00022989"/>
    </source>
</evidence>
<gene>
    <name evidence="6" type="ORF">Pth03_76520</name>
</gene>
<reference evidence="6" key="1">
    <citation type="submission" date="2021-01" db="EMBL/GenBank/DDBJ databases">
        <title>Whole genome shotgun sequence of Planotetraspora thailandica NBRC 104271.</title>
        <authorList>
            <person name="Komaki H."/>
            <person name="Tamura T."/>
        </authorList>
    </citation>
    <scope>NUCLEOTIDE SEQUENCE</scope>
    <source>
        <strain evidence="6">NBRC 104271</strain>
    </source>
</reference>
<dbReference type="Proteomes" id="UP000605992">
    <property type="component" value="Unassembled WGS sequence"/>
</dbReference>
<evidence type="ECO:0000313" key="7">
    <source>
        <dbReference type="Proteomes" id="UP000605992"/>
    </source>
</evidence>
<dbReference type="AlphaFoldDB" id="A0A8J4DEQ4"/>
<comment type="subcellular location">
    <subcellularLocation>
        <location evidence="1">Membrane</location>
        <topology evidence="1">Multi-pass membrane protein</topology>
    </subcellularLocation>
</comment>
<evidence type="ECO:0008006" key="8">
    <source>
        <dbReference type="Google" id="ProtNLM"/>
    </source>
</evidence>
<evidence type="ECO:0000313" key="6">
    <source>
        <dbReference type="EMBL" id="GII59263.1"/>
    </source>
</evidence>
<feature type="transmembrane region" description="Helical" evidence="5">
    <location>
        <begin position="98"/>
        <end position="116"/>
    </location>
</feature>
<evidence type="ECO:0000256" key="2">
    <source>
        <dbReference type="ARBA" id="ARBA00022692"/>
    </source>
</evidence>
<evidence type="ECO:0000256" key="5">
    <source>
        <dbReference type="SAM" id="Phobius"/>
    </source>
</evidence>